<sequence>MYDLIIIGAGPAGMTAGIYAGRLNLKTLLIAKNFGGQMAKKAVMIENYPGVGAIYGTELVSLMEKQLKSRKIKIETDEVLKIKKQGEIFSTETKNKNVFNSKAIIVATGLVSRLLNVPGEKEFLGRGVSYCSLCDGPVFQGKNVAVVGGGNAGFETAIFLSKIAKKIYILEYGQKSKAFGANLEIAKKAENIEIITNAEVKEIKGKKFVDSLIYEDKKNKEIKNLAVEGVFVEIGYQPETSFIEDMVDLNDKGAALVDFESCQTKTAGLFVAGDLNAGKFKQIVIACGEGAKTTLYAFEYIQHLKI</sequence>
<evidence type="ECO:0000256" key="1">
    <source>
        <dbReference type="ARBA" id="ARBA00022630"/>
    </source>
</evidence>
<evidence type="ECO:0000256" key="5">
    <source>
        <dbReference type="ARBA" id="ARBA00023284"/>
    </source>
</evidence>
<evidence type="ECO:0000313" key="7">
    <source>
        <dbReference type="EMBL" id="OGZ19302.1"/>
    </source>
</evidence>
<keyword evidence="2" id="KW-0274">FAD</keyword>
<keyword evidence="1" id="KW-0285">Flavoprotein</keyword>
<keyword evidence="4" id="KW-1015">Disulfide bond</keyword>
<dbReference type="Gene3D" id="3.50.50.60">
    <property type="entry name" value="FAD/NAD(P)-binding domain"/>
    <property type="match status" value="2"/>
</dbReference>
<evidence type="ECO:0000256" key="2">
    <source>
        <dbReference type="ARBA" id="ARBA00022827"/>
    </source>
</evidence>
<proteinExistence type="predicted"/>
<evidence type="ECO:0000259" key="6">
    <source>
        <dbReference type="Pfam" id="PF07992"/>
    </source>
</evidence>
<dbReference type="AlphaFoldDB" id="A0A1G2E0U8"/>
<comment type="caution">
    <text evidence="7">The sequence shown here is derived from an EMBL/GenBank/DDBJ whole genome shotgun (WGS) entry which is preliminary data.</text>
</comment>
<evidence type="ECO:0000256" key="4">
    <source>
        <dbReference type="ARBA" id="ARBA00023157"/>
    </source>
</evidence>
<dbReference type="PRINTS" id="PR00368">
    <property type="entry name" value="FADPNR"/>
</dbReference>
<dbReference type="InterPro" id="IPR050097">
    <property type="entry name" value="Ferredoxin-NADP_redctase_2"/>
</dbReference>
<dbReference type="PANTHER" id="PTHR48105">
    <property type="entry name" value="THIOREDOXIN REDUCTASE 1-RELATED-RELATED"/>
    <property type="match status" value="1"/>
</dbReference>
<dbReference type="InterPro" id="IPR036188">
    <property type="entry name" value="FAD/NAD-bd_sf"/>
</dbReference>
<dbReference type="SUPFAM" id="SSF51905">
    <property type="entry name" value="FAD/NAD(P)-binding domain"/>
    <property type="match status" value="1"/>
</dbReference>
<gene>
    <name evidence="7" type="ORF">A2626_01640</name>
</gene>
<dbReference type="PROSITE" id="PS00573">
    <property type="entry name" value="PYRIDINE_REDOX_2"/>
    <property type="match status" value="1"/>
</dbReference>
<dbReference type="EMBL" id="MHLZ01000038">
    <property type="protein sequence ID" value="OGZ19302.1"/>
    <property type="molecule type" value="Genomic_DNA"/>
</dbReference>
<reference evidence="7 8" key="1">
    <citation type="journal article" date="2016" name="Nat. Commun.">
        <title>Thousands of microbial genomes shed light on interconnected biogeochemical processes in an aquifer system.</title>
        <authorList>
            <person name="Anantharaman K."/>
            <person name="Brown C.T."/>
            <person name="Hug L.A."/>
            <person name="Sharon I."/>
            <person name="Castelle C.J."/>
            <person name="Probst A.J."/>
            <person name="Thomas B.C."/>
            <person name="Singh A."/>
            <person name="Wilkins M.J."/>
            <person name="Karaoz U."/>
            <person name="Brodie E.L."/>
            <person name="Williams K.H."/>
            <person name="Hubbard S.S."/>
            <person name="Banfield J.F."/>
        </authorList>
    </citation>
    <scope>NUCLEOTIDE SEQUENCE [LARGE SCALE GENOMIC DNA]</scope>
</reference>
<evidence type="ECO:0000256" key="3">
    <source>
        <dbReference type="ARBA" id="ARBA00023002"/>
    </source>
</evidence>
<dbReference type="InterPro" id="IPR008255">
    <property type="entry name" value="Pyr_nucl-diS_OxRdtase_2_AS"/>
</dbReference>
<keyword evidence="3" id="KW-0560">Oxidoreductase</keyword>
<feature type="domain" description="FAD/NAD(P)-binding" evidence="6">
    <location>
        <begin position="2"/>
        <end position="290"/>
    </location>
</feature>
<keyword evidence="5" id="KW-0676">Redox-active center</keyword>
<evidence type="ECO:0000313" key="8">
    <source>
        <dbReference type="Proteomes" id="UP000177360"/>
    </source>
</evidence>
<dbReference type="Proteomes" id="UP000177360">
    <property type="component" value="Unassembled WGS sequence"/>
</dbReference>
<protein>
    <recommendedName>
        <fullName evidence="6">FAD/NAD(P)-binding domain-containing protein</fullName>
    </recommendedName>
</protein>
<dbReference type="Pfam" id="PF07992">
    <property type="entry name" value="Pyr_redox_2"/>
    <property type="match status" value="1"/>
</dbReference>
<name>A0A1G2E0U8_9BACT</name>
<dbReference type="GO" id="GO:0016668">
    <property type="term" value="F:oxidoreductase activity, acting on a sulfur group of donors, NAD(P) as acceptor"/>
    <property type="evidence" value="ECO:0007669"/>
    <property type="project" value="UniProtKB-ARBA"/>
</dbReference>
<accession>A0A1G2E0U8</accession>
<dbReference type="InterPro" id="IPR023753">
    <property type="entry name" value="FAD/NAD-binding_dom"/>
</dbReference>
<organism evidence="7 8">
    <name type="scientific">Candidatus Nealsonbacteria bacterium RIFCSPHIGHO2_01_FULL_38_55</name>
    <dbReference type="NCBI Taxonomy" id="1801664"/>
    <lineage>
        <taxon>Bacteria</taxon>
        <taxon>Candidatus Nealsoniibacteriota</taxon>
    </lineage>
</organism>
<dbReference type="PRINTS" id="PR00469">
    <property type="entry name" value="PNDRDTASEII"/>
</dbReference>